<evidence type="ECO:0000313" key="1">
    <source>
        <dbReference type="EMBL" id="CAH1398987.1"/>
    </source>
</evidence>
<dbReference type="EMBL" id="OV725080">
    <property type="protein sequence ID" value="CAH1398988.1"/>
    <property type="molecule type" value="Genomic_DNA"/>
</dbReference>
<dbReference type="Proteomes" id="UP001152798">
    <property type="component" value="Chromosome 4"/>
</dbReference>
<protein>
    <submittedName>
        <fullName evidence="1">Uncharacterized protein</fullName>
    </submittedName>
</protein>
<dbReference type="EMBL" id="OV725080">
    <property type="protein sequence ID" value="CAH1398987.1"/>
    <property type="molecule type" value="Genomic_DNA"/>
</dbReference>
<reference evidence="1" key="1">
    <citation type="submission" date="2022-01" db="EMBL/GenBank/DDBJ databases">
        <authorList>
            <person name="King R."/>
        </authorList>
    </citation>
    <scope>NUCLEOTIDE SEQUENCE</scope>
</reference>
<dbReference type="AlphaFoldDB" id="A0A9P0HBW5"/>
<organism evidence="1 3">
    <name type="scientific">Nezara viridula</name>
    <name type="common">Southern green stink bug</name>
    <name type="synonym">Cimex viridulus</name>
    <dbReference type="NCBI Taxonomy" id="85310"/>
    <lineage>
        <taxon>Eukaryota</taxon>
        <taxon>Metazoa</taxon>
        <taxon>Ecdysozoa</taxon>
        <taxon>Arthropoda</taxon>
        <taxon>Hexapoda</taxon>
        <taxon>Insecta</taxon>
        <taxon>Pterygota</taxon>
        <taxon>Neoptera</taxon>
        <taxon>Paraneoptera</taxon>
        <taxon>Hemiptera</taxon>
        <taxon>Heteroptera</taxon>
        <taxon>Panheteroptera</taxon>
        <taxon>Pentatomomorpha</taxon>
        <taxon>Pentatomoidea</taxon>
        <taxon>Pentatomidae</taxon>
        <taxon>Pentatominae</taxon>
        <taxon>Nezara</taxon>
    </lineage>
</organism>
<name>A0A9P0HBW5_NEZVI</name>
<sequence>MVKFSSTTRSCRVNLITDIGNTRLTSASCQAILPKIRDPKQLVPYPCTKCQVPLNPLKRKMVKLLLWWAGHVVLMSEEEEAFDGVSLWNKKTRKTEA</sequence>
<proteinExistence type="predicted"/>
<accession>A0A9P0HBW5</accession>
<gene>
    <name evidence="1" type="ORF">NEZAVI_LOCUS8535</name>
    <name evidence="2" type="ORF">NEZAVI_LOCUS8536</name>
</gene>
<evidence type="ECO:0000313" key="3">
    <source>
        <dbReference type="Proteomes" id="UP001152798"/>
    </source>
</evidence>
<evidence type="ECO:0000313" key="2">
    <source>
        <dbReference type="EMBL" id="CAH1398988.1"/>
    </source>
</evidence>
<keyword evidence="3" id="KW-1185">Reference proteome</keyword>